<evidence type="ECO:0000256" key="1">
    <source>
        <dbReference type="SAM" id="MobiDB-lite"/>
    </source>
</evidence>
<name>A0A7C8MAY4_9PLEO</name>
<comment type="caution">
    <text evidence="2">The sequence shown here is derived from an EMBL/GenBank/DDBJ whole genome shotgun (WGS) entry which is preliminary data.</text>
</comment>
<reference evidence="2 3" key="1">
    <citation type="submission" date="2020-01" db="EMBL/GenBank/DDBJ databases">
        <authorList>
            <consortium name="DOE Joint Genome Institute"/>
            <person name="Haridas S."/>
            <person name="Albert R."/>
            <person name="Binder M."/>
            <person name="Bloem J."/>
            <person name="Labutti K."/>
            <person name="Salamov A."/>
            <person name="Andreopoulos B."/>
            <person name="Baker S.E."/>
            <person name="Barry K."/>
            <person name="Bills G."/>
            <person name="Bluhm B.H."/>
            <person name="Cannon C."/>
            <person name="Castanera R."/>
            <person name="Culley D.E."/>
            <person name="Daum C."/>
            <person name="Ezra D."/>
            <person name="Gonzalez J.B."/>
            <person name="Henrissat B."/>
            <person name="Kuo A."/>
            <person name="Liang C."/>
            <person name="Lipzen A."/>
            <person name="Lutzoni F."/>
            <person name="Magnuson J."/>
            <person name="Mondo S."/>
            <person name="Nolan M."/>
            <person name="Ohm R."/>
            <person name="Pangilinan J."/>
            <person name="Park H.-J.H."/>
            <person name="Ramirez L."/>
            <person name="Alfaro M."/>
            <person name="Sun H."/>
            <person name="Tritt A."/>
            <person name="Yoshinaga Y."/>
            <person name="Zwiers L.-H.L."/>
            <person name="Turgeon B.G."/>
            <person name="Goodwin S.B."/>
            <person name="Spatafora J.W."/>
            <person name="Crous P.W."/>
            <person name="Grigoriev I.V."/>
        </authorList>
    </citation>
    <scope>NUCLEOTIDE SEQUENCE [LARGE SCALE GENOMIC DNA]</scope>
    <source>
        <strain evidence="2 3">CBS 611.86</strain>
    </source>
</reference>
<evidence type="ECO:0000313" key="3">
    <source>
        <dbReference type="Proteomes" id="UP000481861"/>
    </source>
</evidence>
<proteinExistence type="predicted"/>
<dbReference type="Proteomes" id="UP000481861">
    <property type="component" value="Unassembled WGS sequence"/>
</dbReference>
<feature type="compositionally biased region" description="Basic residues" evidence="1">
    <location>
        <begin position="185"/>
        <end position="197"/>
    </location>
</feature>
<protein>
    <submittedName>
        <fullName evidence="2">Uncharacterized protein</fullName>
    </submittedName>
</protein>
<dbReference type="AlphaFoldDB" id="A0A7C8MAY4"/>
<organism evidence="2 3">
    <name type="scientific">Massariosphaeria phaeospora</name>
    <dbReference type="NCBI Taxonomy" id="100035"/>
    <lineage>
        <taxon>Eukaryota</taxon>
        <taxon>Fungi</taxon>
        <taxon>Dikarya</taxon>
        <taxon>Ascomycota</taxon>
        <taxon>Pezizomycotina</taxon>
        <taxon>Dothideomycetes</taxon>
        <taxon>Pleosporomycetidae</taxon>
        <taxon>Pleosporales</taxon>
        <taxon>Pleosporales incertae sedis</taxon>
        <taxon>Massariosphaeria</taxon>
    </lineage>
</organism>
<keyword evidence="3" id="KW-1185">Reference proteome</keyword>
<evidence type="ECO:0000313" key="2">
    <source>
        <dbReference type="EMBL" id="KAF2870803.1"/>
    </source>
</evidence>
<feature type="region of interest" description="Disordered" evidence="1">
    <location>
        <begin position="185"/>
        <end position="206"/>
    </location>
</feature>
<dbReference type="EMBL" id="JAADJZ010000013">
    <property type="protein sequence ID" value="KAF2870803.1"/>
    <property type="molecule type" value="Genomic_DNA"/>
</dbReference>
<sequence>MARCGRRSRAQKWPVAASFAATLVSPRYYPIAERGNSSKPVLICPLQHAKWAVDASGRPGCGARLRTAAQPVRLLLALAKRQQVVYVWCVCLSQAEVAQRGCLGTLAGSGTPAPIAAPTTAVNRLPSRNGAARCSLLAATTQQRSPRRAAASFLACARRVLCNPPPLFAWRAAWASLAPPPSRRAIHFHPPRRRARRQTLDASPSAAAPPRLALWARY</sequence>
<gene>
    <name evidence="2" type="ORF">BDV95DRAFT_68677</name>
</gene>
<accession>A0A7C8MAY4</accession>